<dbReference type="eggNOG" id="arCOG01403">
    <property type="taxonomic scope" value="Archaea"/>
</dbReference>
<reference evidence="3 4" key="1">
    <citation type="journal article" date="2008" name="J. Bacteriol.">
        <title>The complete genome sequence of Thermococcus onnurineus NA1 reveals a mixed heterotrophic and carboxydotrophic metabolism.</title>
        <authorList>
            <person name="Lee H.S."/>
            <person name="Kang S.G."/>
            <person name="Bae S.S."/>
            <person name="Lim J.K."/>
            <person name="Cho Y."/>
            <person name="Kim Y.J."/>
            <person name="Jeon J.H."/>
            <person name="Cha S.S."/>
            <person name="Kwon K.K."/>
            <person name="Kim H.T."/>
            <person name="Park C.J."/>
            <person name="Lee H.W."/>
            <person name="Kim S.I."/>
            <person name="Chun J."/>
            <person name="Colwell R.R."/>
            <person name="Kim S.J."/>
            <person name="Lee J.H."/>
        </authorList>
    </citation>
    <scope>NUCLEOTIDE SEQUENCE [LARGE SCALE GENOMIC DNA]</scope>
    <source>
        <strain evidence="3 4">NA1</strain>
    </source>
</reference>
<dbReference type="Pfam" id="PF00534">
    <property type="entry name" value="Glycos_transf_1"/>
    <property type="match status" value="1"/>
</dbReference>
<dbReference type="AlphaFoldDB" id="B6YVI7"/>
<dbReference type="PANTHER" id="PTHR45947:SF3">
    <property type="entry name" value="SULFOQUINOVOSYL TRANSFERASE SQD2"/>
    <property type="match status" value="1"/>
</dbReference>
<dbReference type="KEGG" id="ton:TON_1821"/>
<organism evidence="3 4">
    <name type="scientific">Thermococcus onnurineus (strain NA1)</name>
    <dbReference type="NCBI Taxonomy" id="523850"/>
    <lineage>
        <taxon>Archaea</taxon>
        <taxon>Methanobacteriati</taxon>
        <taxon>Methanobacteriota</taxon>
        <taxon>Thermococci</taxon>
        <taxon>Thermococcales</taxon>
        <taxon>Thermococcaceae</taxon>
        <taxon>Thermococcus</taxon>
    </lineage>
</organism>
<protein>
    <submittedName>
        <fullName evidence="3">Lps biosynthesis rfbU related protein</fullName>
    </submittedName>
</protein>
<sequence>MKIAFVYDALYPEIKGGVERRLYEIGKRLAKRHEVHWYSFNWWGSNKQLEREGIIIHGVGRPVHFYKGNKRDPKEAIMFSWRLLMKKVNSYDIVDCQEFPYLPSYSAKFKFADSGNFVITWHEYWGEYWGEYLPAGSRIGRLVEDNMLKLTENHVVVSKHTLQRLCKVRAGRFELIPNGIDFKAIKKVPPHREKRYDAVFVGRLVEHKNVMLLLRAIKPIRTEYPTFRVGIIGDGPQKKELETFTRRQGLQKNVEFLGFLEDFEEVIAILKSSRLLAFPSMREGFGMVVLEANASGIPVVTVDAPLNASKELILPGKNGYVSTPTPEDFAQKILLAWENSYKMRRQSISLARKYDWDNISKKLERYYKGVLHET</sequence>
<dbReference type="EMBL" id="CP000855">
    <property type="protein sequence ID" value="ACJ17311.1"/>
    <property type="molecule type" value="Genomic_DNA"/>
</dbReference>
<dbReference type="HOGENOM" id="CLU_009583_2_2_2"/>
<feature type="domain" description="Glycosyl transferase family 1" evidence="1">
    <location>
        <begin position="182"/>
        <end position="353"/>
    </location>
</feature>
<dbReference type="PANTHER" id="PTHR45947">
    <property type="entry name" value="SULFOQUINOVOSYL TRANSFERASE SQD2"/>
    <property type="match status" value="1"/>
</dbReference>
<evidence type="ECO:0000259" key="1">
    <source>
        <dbReference type="Pfam" id="PF00534"/>
    </source>
</evidence>
<dbReference type="GeneID" id="7017490"/>
<dbReference type="Proteomes" id="UP000002727">
    <property type="component" value="Chromosome"/>
</dbReference>
<dbReference type="SUPFAM" id="SSF53756">
    <property type="entry name" value="UDP-Glycosyltransferase/glycogen phosphorylase"/>
    <property type="match status" value="1"/>
</dbReference>
<dbReference type="InterPro" id="IPR001296">
    <property type="entry name" value="Glyco_trans_1"/>
</dbReference>
<dbReference type="InterPro" id="IPR050194">
    <property type="entry name" value="Glycosyltransferase_grp1"/>
</dbReference>
<dbReference type="OrthoDB" id="132546at2157"/>
<gene>
    <name evidence="3" type="ordered locus">TON_1821</name>
</gene>
<dbReference type="CDD" id="cd03801">
    <property type="entry name" value="GT4_PimA-like"/>
    <property type="match status" value="1"/>
</dbReference>
<dbReference type="STRING" id="523850.TON_1821"/>
<dbReference type="CAZy" id="GT4">
    <property type="family name" value="Glycosyltransferase Family 4"/>
</dbReference>
<dbReference type="PATRIC" id="fig|523850.10.peg.1836"/>
<dbReference type="Pfam" id="PF13439">
    <property type="entry name" value="Glyco_transf_4"/>
    <property type="match status" value="1"/>
</dbReference>
<dbReference type="Gene3D" id="3.40.50.2000">
    <property type="entry name" value="Glycogen Phosphorylase B"/>
    <property type="match status" value="2"/>
</dbReference>
<feature type="domain" description="Glycosyltransferase subfamily 4-like N-terminal" evidence="2">
    <location>
        <begin position="16"/>
        <end position="181"/>
    </location>
</feature>
<accession>B6YVI7</accession>
<evidence type="ECO:0000259" key="2">
    <source>
        <dbReference type="Pfam" id="PF13439"/>
    </source>
</evidence>
<proteinExistence type="predicted"/>
<evidence type="ECO:0000313" key="3">
    <source>
        <dbReference type="EMBL" id="ACJ17311.1"/>
    </source>
</evidence>
<keyword evidence="4" id="KW-1185">Reference proteome</keyword>
<dbReference type="InterPro" id="IPR028098">
    <property type="entry name" value="Glyco_trans_4-like_N"/>
</dbReference>
<name>B6YVI7_THEON</name>
<evidence type="ECO:0000313" key="4">
    <source>
        <dbReference type="Proteomes" id="UP000002727"/>
    </source>
</evidence>
<dbReference type="RefSeq" id="WP_012572783.1">
    <property type="nucleotide sequence ID" value="NC_011529.1"/>
</dbReference>
<dbReference type="GO" id="GO:0016757">
    <property type="term" value="F:glycosyltransferase activity"/>
    <property type="evidence" value="ECO:0007669"/>
    <property type="project" value="InterPro"/>
</dbReference>